<organism evidence="1 2">
    <name type="scientific">Paramecium sonneborni</name>
    <dbReference type="NCBI Taxonomy" id="65129"/>
    <lineage>
        <taxon>Eukaryota</taxon>
        <taxon>Sar</taxon>
        <taxon>Alveolata</taxon>
        <taxon>Ciliophora</taxon>
        <taxon>Intramacronucleata</taxon>
        <taxon>Oligohymenophorea</taxon>
        <taxon>Peniculida</taxon>
        <taxon>Parameciidae</taxon>
        <taxon>Paramecium</taxon>
    </lineage>
</organism>
<name>A0A8S1RPL5_9CILI</name>
<dbReference type="Proteomes" id="UP000692954">
    <property type="component" value="Unassembled WGS sequence"/>
</dbReference>
<proteinExistence type="predicted"/>
<evidence type="ECO:0000313" key="2">
    <source>
        <dbReference type="Proteomes" id="UP000692954"/>
    </source>
</evidence>
<keyword evidence="2" id="KW-1185">Reference proteome</keyword>
<dbReference type="EMBL" id="CAJJDN010000266">
    <property type="protein sequence ID" value="CAD8130148.1"/>
    <property type="molecule type" value="Genomic_DNA"/>
</dbReference>
<dbReference type="AlphaFoldDB" id="A0A8S1RPL5"/>
<sequence>MQINNGKNIFQNRKSYQMNIKRSKLKKFELLNEIAKMRKITIRN</sequence>
<comment type="caution">
    <text evidence="1">The sequence shown here is derived from an EMBL/GenBank/DDBJ whole genome shotgun (WGS) entry which is preliminary data.</text>
</comment>
<evidence type="ECO:0000313" key="1">
    <source>
        <dbReference type="EMBL" id="CAD8130148.1"/>
    </source>
</evidence>
<accession>A0A8S1RPL5</accession>
<protein>
    <submittedName>
        <fullName evidence="1">Uncharacterized protein</fullName>
    </submittedName>
</protein>
<gene>
    <name evidence="1" type="ORF">PSON_ATCC_30995.1.T2660005</name>
</gene>
<reference evidence="1" key="1">
    <citation type="submission" date="2021-01" db="EMBL/GenBank/DDBJ databases">
        <authorList>
            <consortium name="Genoscope - CEA"/>
            <person name="William W."/>
        </authorList>
    </citation>
    <scope>NUCLEOTIDE SEQUENCE</scope>
</reference>